<evidence type="ECO:0000256" key="1">
    <source>
        <dbReference type="ARBA" id="ARBA00022448"/>
    </source>
</evidence>
<organism evidence="5 6">
    <name type="scientific">Corynebacterium timonense</name>
    <dbReference type="NCBI Taxonomy" id="441500"/>
    <lineage>
        <taxon>Bacteria</taxon>
        <taxon>Bacillati</taxon>
        <taxon>Actinomycetota</taxon>
        <taxon>Actinomycetes</taxon>
        <taxon>Mycobacteriales</taxon>
        <taxon>Corynebacteriaceae</taxon>
        <taxon>Corynebacterium</taxon>
    </lineage>
</organism>
<keyword evidence="2" id="KW-0547">Nucleotide-binding</keyword>
<dbReference type="InterPro" id="IPR017871">
    <property type="entry name" value="ABC_transporter-like_CS"/>
</dbReference>
<reference evidence="5 6" key="1">
    <citation type="submission" date="2016-10" db="EMBL/GenBank/DDBJ databases">
        <authorList>
            <person name="de Groot N.N."/>
        </authorList>
    </citation>
    <scope>NUCLEOTIDE SEQUENCE [LARGE SCALE GENOMIC DNA]</scope>
    <source>
        <strain evidence="5 6">DSM 45434</strain>
    </source>
</reference>
<gene>
    <name evidence="5" type="ORF">SAMN04488539_0234</name>
</gene>
<evidence type="ECO:0000313" key="6">
    <source>
        <dbReference type="Proteomes" id="UP000182237"/>
    </source>
</evidence>
<dbReference type="Pfam" id="PF00005">
    <property type="entry name" value="ABC_tran"/>
    <property type="match status" value="1"/>
</dbReference>
<protein>
    <submittedName>
        <fullName evidence="5">Manganese/iron transport system ATP-binding protein</fullName>
    </submittedName>
</protein>
<evidence type="ECO:0000313" key="5">
    <source>
        <dbReference type="EMBL" id="SDR74479.1"/>
    </source>
</evidence>
<dbReference type="InterPro" id="IPR003593">
    <property type="entry name" value="AAA+_ATPase"/>
</dbReference>
<dbReference type="AlphaFoldDB" id="A0A1H1LKT6"/>
<dbReference type="InterPro" id="IPR003439">
    <property type="entry name" value="ABC_transporter-like_ATP-bd"/>
</dbReference>
<sequence length="207" mass="22123">MTLAYVDATVGYGRAPVVRGATFAVSPGEAVGLLGSNGAGKSTLLKAALGLSDVLSGRVRVDGSVGYVPQHSDAAPEFPITAEAVVGLGLVPQLRPFRRIGREGRRLSREALERVGLADRARTRFGDMSGGQRQRVLLARALVARPRALLLDEPFNGLDRASRDRLVETILDLKAQGMAVLLTTHDLRLSEDTCERTLTVVDGGVRR</sequence>
<dbReference type="PROSITE" id="PS00211">
    <property type="entry name" value="ABC_TRANSPORTER_1"/>
    <property type="match status" value="1"/>
</dbReference>
<dbReference type="CDD" id="cd03235">
    <property type="entry name" value="ABC_Metallic_Cations"/>
    <property type="match status" value="1"/>
</dbReference>
<dbReference type="RefSeq" id="WP_019193399.1">
    <property type="nucleotide sequence ID" value="NZ_LT629765.1"/>
</dbReference>
<dbReference type="SUPFAM" id="SSF52540">
    <property type="entry name" value="P-loop containing nucleoside triphosphate hydrolases"/>
    <property type="match status" value="1"/>
</dbReference>
<dbReference type="GO" id="GO:0005524">
    <property type="term" value="F:ATP binding"/>
    <property type="evidence" value="ECO:0007669"/>
    <property type="project" value="UniProtKB-KW"/>
</dbReference>
<dbReference type="EMBL" id="LT629765">
    <property type="protein sequence ID" value="SDR74479.1"/>
    <property type="molecule type" value="Genomic_DNA"/>
</dbReference>
<dbReference type="InterPro" id="IPR050153">
    <property type="entry name" value="Metal_Ion_Import_ABC"/>
</dbReference>
<dbReference type="GO" id="GO:0016887">
    <property type="term" value="F:ATP hydrolysis activity"/>
    <property type="evidence" value="ECO:0007669"/>
    <property type="project" value="InterPro"/>
</dbReference>
<evidence type="ECO:0000256" key="3">
    <source>
        <dbReference type="ARBA" id="ARBA00022840"/>
    </source>
</evidence>
<dbReference type="PANTHER" id="PTHR42734">
    <property type="entry name" value="METAL TRANSPORT SYSTEM ATP-BINDING PROTEIN TM_0124-RELATED"/>
    <property type="match status" value="1"/>
</dbReference>
<dbReference type="InterPro" id="IPR027417">
    <property type="entry name" value="P-loop_NTPase"/>
</dbReference>
<dbReference type="Gene3D" id="3.40.50.300">
    <property type="entry name" value="P-loop containing nucleotide triphosphate hydrolases"/>
    <property type="match status" value="1"/>
</dbReference>
<dbReference type="Proteomes" id="UP000182237">
    <property type="component" value="Chromosome I"/>
</dbReference>
<feature type="domain" description="ABC transporter" evidence="4">
    <location>
        <begin position="3"/>
        <end position="207"/>
    </location>
</feature>
<name>A0A1H1LKT6_9CORY</name>
<dbReference type="STRING" id="1203190.GCA_000312345_00537"/>
<evidence type="ECO:0000259" key="4">
    <source>
        <dbReference type="PROSITE" id="PS50893"/>
    </source>
</evidence>
<dbReference type="OrthoDB" id="3282096at2"/>
<dbReference type="PROSITE" id="PS50893">
    <property type="entry name" value="ABC_TRANSPORTER_2"/>
    <property type="match status" value="1"/>
</dbReference>
<keyword evidence="6" id="KW-1185">Reference proteome</keyword>
<proteinExistence type="predicted"/>
<keyword evidence="1" id="KW-0813">Transport</keyword>
<dbReference type="SMART" id="SM00382">
    <property type="entry name" value="AAA"/>
    <property type="match status" value="1"/>
</dbReference>
<evidence type="ECO:0000256" key="2">
    <source>
        <dbReference type="ARBA" id="ARBA00022741"/>
    </source>
</evidence>
<dbReference type="eggNOG" id="COG1121">
    <property type="taxonomic scope" value="Bacteria"/>
</dbReference>
<keyword evidence="3 5" id="KW-0067">ATP-binding</keyword>
<accession>A0A1H1LKT6</accession>